<dbReference type="EMBL" id="BMPP01000008">
    <property type="protein sequence ID" value="GGK28366.1"/>
    <property type="molecule type" value="Genomic_DNA"/>
</dbReference>
<keyword evidence="2" id="KW-0012">Acyltransferase</keyword>
<protein>
    <submittedName>
        <fullName evidence="4">N-acetyltransferase</fullName>
    </submittedName>
</protein>
<feature type="domain" description="N-acetyltransferase" evidence="3">
    <location>
        <begin position="6"/>
        <end position="172"/>
    </location>
</feature>
<evidence type="ECO:0000256" key="2">
    <source>
        <dbReference type="ARBA" id="ARBA00023315"/>
    </source>
</evidence>
<name>A0ABQ2EVJ3_9DEIO</name>
<dbReference type="PANTHER" id="PTHR43877">
    <property type="entry name" value="AMINOALKYLPHOSPHONATE N-ACETYLTRANSFERASE-RELATED-RELATED"/>
    <property type="match status" value="1"/>
</dbReference>
<evidence type="ECO:0000313" key="4">
    <source>
        <dbReference type="EMBL" id="GGK28366.1"/>
    </source>
</evidence>
<evidence type="ECO:0000259" key="3">
    <source>
        <dbReference type="PROSITE" id="PS51186"/>
    </source>
</evidence>
<sequence length="173" mass="19011">MPESTVEVRLLGPANGVAYREVRLSALRSDPLAFLTTADEFAARSLENVSDRLMPSDTAANLGAFLDGRLVGILTLAREKPAIFAHRVNIYGVSVLTSARGRGCGHTLMEAALAHARTWPGVTSLHLAVMDTQHAARRLYERHGFAVWGTQPDAVRRDGQVLSEHWMWRALEP</sequence>
<dbReference type="InterPro" id="IPR050832">
    <property type="entry name" value="Bact_Acetyltransf"/>
</dbReference>
<keyword evidence="1" id="KW-0808">Transferase</keyword>
<dbReference type="Pfam" id="PF00583">
    <property type="entry name" value="Acetyltransf_1"/>
    <property type="match status" value="1"/>
</dbReference>
<dbReference type="SUPFAM" id="SSF55729">
    <property type="entry name" value="Acyl-CoA N-acyltransferases (Nat)"/>
    <property type="match status" value="1"/>
</dbReference>
<dbReference type="InterPro" id="IPR000182">
    <property type="entry name" value="GNAT_dom"/>
</dbReference>
<dbReference type="PROSITE" id="PS51186">
    <property type="entry name" value="GNAT"/>
    <property type="match status" value="1"/>
</dbReference>
<dbReference type="InterPro" id="IPR016181">
    <property type="entry name" value="Acyl_CoA_acyltransferase"/>
</dbReference>
<dbReference type="Gene3D" id="3.40.630.30">
    <property type="match status" value="1"/>
</dbReference>
<comment type="caution">
    <text evidence="4">The sequence shown here is derived from an EMBL/GenBank/DDBJ whole genome shotgun (WGS) entry which is preliminary data.</text>
</comment>
<reference evidence="5" key="1">
    <citation type="journal article" date="2019" name="Int. J. Syst. Evol. Microbiol.">
        <title>The Global Catalogue of Microorganisms (GCM) 10K type strain sequencing project: providing services to taxonomists for standard genome sequencing and annotation.</title>
        <authorList>
            <consortium name="The Broad Institute Genomics Platform"/>
            <consortium name="The Broad Institute Genome Sequencing Center for Infectious Disease"/>
            <person name="Wu L."/>
            <person name="Ma J."/>
        </authorList>
    </citation>
    <scope>NUCLEOTIDE SEQUENCE [LARGE SCALE GENOMIC DNA]</scope>
    <source>
        <strain evidence="5">JCM 30331</strain>
    </source>
</reference>
<evidence type="ECO:0000256" key="1">
    <source>
        <dbReference type="ARBA" id="ARBA00022679"/>
    </source>
</evidence>
<accession>A0ABQ2EVJ3</accession>
<proteinExistence type="predicted"/>
<keyword evidence="5" id="KW-1185">Reference proteome</keyword>
<evidence type="ECO:0000313" key="5">
    <source>
        <dbReference type="Proteomes" id="UP000647587"/>
    </source>
</evidence>
<dbReference type="CDD" id="cd04301">
    <property type="entry name" value="NAT_SF"/>
    <property type="match status" value="1"/>
</dbReference>
<dbReference type="RefSeq" id="WP_189008383.1">
    <property type="nucleotide sequence ID" value="NZ_BMPP01000008.1"/>
</dbReference>
<organism evidence="4 5">
    <name type="scientific">Deinococcus malanensis</name>
    <dbReference type="NCBI Taxonomy" id="1706855"/>
    <lineage>
        <taxon>Bacteria</taxon>
        <taxon>Thermotogati</taxon>
        <taxon>Deinococcota</taxon>
        <taxon>Deinococci</taxon>
        <taxon>Deinococcales</taxon>
        <taxon>Deinococcaceae</taxon>
        <taxon>Deinococcus</taxon>
    </lineage>
</organism>
<dbReference type="Proteomes" id="UP000647587">
    <property type="component" value="Unassembled WGS sequence"/>
</dbReference>
<gene>
    <name evidence="4" type="ORF">GCM10008955_22660</name>
</gene>